<dbReference type="SUPFAM" id="SSF51735">
    <property type="entry name" value="NAD(P)-binding Rossmann-fold domains"/>
    <property type="match status" value="1"/>
</dbReference>
<proteinExistence type="inferred from homology"/>
<evidence type="ECO:0000256" key="1">
    <source>
        <dbReference type="ARBA" id="ARBA00005854"/>
    </source>
</evidence>
<dbReference type="PANTHER" id="PTHR42789">
    <property type="entry name" value="D-ISOMER SPECIFIC 2-HYDROXYACID DEHYDROGENASE FAMILY PROTEIN (AFU_ORTHOLOGUE AFUA_6G10090)"/>
    <property type="match status" value="1"/>
</dbReference>
<keyword evidence="8" id="KW-1185">Reference proteome</keyword>
<dbReference type="InterPro" id="IPR029753">
    <property type="entry name" value="D-isomer_DH_CS"/>
</dbReference>
<comment type="similarity">
    <text evidence="1 4">Belongs to the D-isomer specific 2-hydroxyacid dehydrogenase family.</text>
</comment>
<dbReference type="Pfam" id="PF02826">
    <property type="entry name" value="2-Hacid_dh_C"/>
    <property type="match status" value="1"/>
</dbReference>
<evidence type="ECO:0000256" key="3">
    <source>
        <dbReference type="ARBA" id="ARBA00023027"/>
    </source>
</evidence>
<feature type="domain" description="D-isomer specific 2-hydroxyacid dehydrogenase catalytic" evidence="5">
    <location>
        <begin position="35"/>
        <end position="315"/>
    </location>
</feature>
<comment type="caution">
    <text evidence="7">The sequence shown here is derived from an EMBL/GenBank/DDBJ whole genome shotgun (WGS) entry which is preliminary data.</text>
</comment>
<dbReference type="PANTHER" id="PTHR42789:SF1">
    <property type="entry name" value="D-ISOMER SPECIFIC 2-HYDROXYACID DEHYDROGENASE FAMILY PROTEIN (AFU_ORTHOLOGUE AFUA_6G10090)"/>
    <property type="match status" value="1"/>
</dbReference>
<sequence>MQIAILDDWQGVARESADWSGLAARAGLRFFEEAFADEDAAAAALAGFEIVLSMRERTPLPGSLIERLPRLRMLGITGAKNPSLDVAACTAHGIVVCNTASSGQGGYATAELALGLLLAAARAIPAADANMRAGRFQQGLPVGIGLAGRTLGLIGLGRLGARMAQYGRALDMEVVAWSRNLTDEAATAAGATRVPLDALLQRSDAVSLHLVLSERSRATLGAAELARMKPGAILINTSRGPLVDEAALIDAVQGGRIVAALDVFDREPLPADHPLRHAGNCVLVPHLGYGVAETWADFYPQSVENAQAFMDGQPVRVVNPEVLPGRA</sequence>
<dbReference type="RefSeq" id="WP_138325844.1">
    <property type="nucleotide sequence ID" value="NZ_VCDI01000003.1"/>
</dbReference>
<dbReference type="AlphaFoldDB" id="A0A5R9J4A1"/>
<dbReference type="GO" id="GO:0051287">
    <property type="term" value="F:NAD binding"/>
    <property type="evidence" value="ECO:0007669"/>
    <property type="project" value="InterPro"/>
</dbReference>
<evidence type="ECO:0000313" key="7">
    <source>
        <dbReference type="EMBL" id="TLU72382.1"/>
    </source>
</evidence>
<dbReference type="InterPro" id="IPR036291">
    <property type="entry name" value="NAD(P)-bd_dom_sf"/>
</dbReference>
<dbReference type="InterPro" id="IPR006139">
    <property type="entry name" value="D-isomer_2_OHA_DH_cat_dom"/>
</dbReference>
<feature type="domain" description="D-isomer specific 2-hydroxyacid dehydrogenase NAD-binding" evidence="6">
    <location>
        <begin position="114"/>
        <end position="288"/>
    </location>
</feature>
<evidence type="ECO:0000313" key="8">
    <source>
        <dbReference type="Proteomes" id="UP000305654"/>
    </source>
</evidence>
<dbReference type="Gene3D" id="3.40.50.720">
    <property type="entry name" value="NAD(P)-binding Rossmann-like Domain"/>
    <property type="match status" value="2"/>
</dbReference>
<dbReference type="InterPro" id="IPR050857">
    <property type="entry name" value="D-2-hydroxyacid_DH"/>
</dbReference>
<reference evidence="7 8" key="1">
    <citation type="submission" date="2019-05" db="EMBL/GenBank/DDBJ databases">
        <authorList>
            <person name="Pankratov T."/>
            <person name="Grouzdev D."/>
        </authorList>
    </citation>
    <scope>NUCLEOTIDE SEQUENCE [LARGE SCALE GENOMIC DNA]</scope>
    <source>
        <strain evidence="7 8">KEBCLARHB70R</strain>
    </source>
</reference>
<name>A0A5R9J4A1_9PROT</name>
<evidence type="ECO:0000256" key="4">
    <source>
        <dbReference type="RuleBase" id="RU003719"/>
    </source>
</evidence>
<accession>A0A5R9J4A1</accession>
<dbReference type="EMBL" id="VCDI01000003">
    <property type="protein sequence ID" value="TLU72382.1"/>
    <property type="molecule type" value="Genomic_DNA"/>
</dbReference>
<protein>
    <submittedName>
        <fullName evidence="7">D-2-hydroxyacid dehydrogenase family protein</fullName>
    </submittedName>
</protein>
<dbReference type="OrthoDB" id="9793626at2"/>
<dbReference type="Pfam" id="PF00389">
    <property type="entry name" value="2-Hacid_dh"/>
    <property type="match status" value="1"/>
</dbReference>
<dbReference type="GO" id="GO:0016616">
    <property type="term" value="F:oxidoreductase activity, acting on the CH-OH group of donors, NAD or NADP as acceptor"/>
    <property type="evidence" value="ECO:0007669"/>
    <property type="project" value="InterPro"/>
</dbReference>
<evidence type="ECO:0000259" key="5">
    <source>
        <dbReference type="Pfam" id="PF00389"/>
    </source>
</evidence>
<evidence type="ECO:0000256" key="2">
    <source>
        <dbReference type="ARBA" id="ARBA00023002"/>
    </source>
</evidence>
<dbReference type="PROSITE" id="PS00671">
    <property type="entry name" value="D_2_HYDROXYACID_DH_3"/>
    <property type="match status" value="1"/>
</dbReference>
<keyword evidence="3" id="KW-0520">NAD</keyword>
<dbReference type="InterPro" id="IPR006140">
    <property type="entry name" value="D-isomer_DH_NAD-bd"/>
</dbReference>
<dbReference type="Proteomes" id="UP000305654">
    <property type="component" value="Unassembled WGS sequence"/>
</dbReference>
<keyword evidence="2 4" id="KW-0560">Oxidoreductase</keyword>
<dbReference type="SUPFAM" id="SSF52283">
    <property type="entry name" value="Formate/glycerate dehydrogenase catalytic domain-like"/>
    <property type="match status" value="1"/>
</dbReference>
<dbReference type="FunFam" id="3.40.50.720:FF:000203">
    <property type="entry name" value="D-3-phosphoglycerate dehydrogenase (SerA)"/>
    <property type="match status" value="1"/>
</dbReference>
<gene>
    <name evidence="7" type="ORF">FE263_09915</name>
</gene>
<organism evidence="7 8">
    <name type="scientific">Lichenicoccus roseus</name>
    <dbReference type="NCBI Taxonomy" id="2683649"/>
    <lineage>
        <taxon>Bacteria</taxon>
        <taxon>Pseudomonadati</taxon>
        <taxon>Pseudomonadota</taxon>
        <taxon>Alphaproteobacteria</taxon>
        <taxon>Acetobacterales</taxon>
        <taxon>Acetobacteraceae</taxon>
        <taxon>Lichenicoccus</taxon>
    </lineage>
</organism>
<evidence type="ECO:0000259" key="6">
    <source>
        <dbReference type="Pfam" id="PF02826"/>
    </source>
</evidence>